<dbReference type="GO" id="GO:0042276">
    <property type="term" value="P:error-prone translesion synthesis"/>
    <property type="evidence" value="ECO:0007669"/>
    <property type="project" value="TreeGrafter"/>
</dbReference>
<dbReference type="Pfam" id="PF13438">
    <property type="entry name" value="DUF4113"/>
    <property type="match status" value="1"/>
</dbReference>
<keyword evidence="2" id="KW-0227">DNA damage</keyword>
<dbReference type="CDD" id="cd01700">
    <property type="entry name" value="PolY_Pol_V_umuC"/>
    <property type="match status" value="1"/>
</dbReference>
<dbReference type="GO" id="GO:0009432">
    <property type="term" value="P:SOS response"/>
    <property type="evidence" value="ECO:0007669"/>
    <property type="project" value="UniProtKB-KW"/>
</dbReference>
<dbReference type="EMBL" id="CP101185">
    <property type="protein sequence ID" value="UYV99784.1"/>
    <property type="molecule type" value="Genomic_DNA"/>
</dbReference>
<protein>
    <submittedName>
        <fullName evidence="8">Y-family DNA polymerase</fullName>
    </submittedName>
</protein>
<dbReference type="Gene3D" id="1.10.150.20">
    <property type="entry name" value="5' to 3' exonuclease, C-terminal subdomain"/>
    <property type="match status" value="1"/>
</dbReference>
<evidence type="ECO:0000313" key="8">
    <source>
        <dbReference type="EMBL" id="UYV99784.1"/>
    </source>
</evidence>
<dbReference type="GO" id="GO:0003887">
    <property type="term" value="F:DNA-directed DNA polymerase activity"/>
    <property type="evidence" value="ECO:0007669"/>
    <property type="project" value="TreeGrafter"/>
</dbReference>
<sequence length="434" mass="47750">MTVPTPAPDQIALVDCVSFYANAERVFDPTLHNRPTLVLSNNDGCVVAACPLVKALDPDIMGKPWFKIRGWCQAKGVEARSSNYELYGSLSARVATILGRFSAWQEVYSIDESWLKLRGTPEELEPLGQEIRRTVLQLTGIPVRVAIAPTKTLAKVAALGIKKNPAFDGVLDLRRFPEEQLDRILDSLHVTDLWGVAGRNGKRLAALGIHTARELRDADAKWLRKRFSVVMERTVLELRGQKCIELETQPRAAKDQLIYSRSFSRKITDSDEMHQVLSIYAQRVSARLRAQGSVAGVLSVWVSTGWADEGSVPHSAHKAVPLPVPTDDPITLTKACSAILAELFPAAGIRYARAGVVLTDLRRADGVQALPLFQPEFEGRGIGKVLDDITRKLGPQAVGVGLGGMKTPPEWEMKRAMLSKRCTTHWDELPVAVA</sequence>
<keyword evidence="5" id="KW-0742">SOS response</keyword>
<dbReference type="GO" id="GO:0003684">
    <property type="term" value="F:damaged DNA binding"/>
    <property type="evidence" value="ECO:0007669"/>
    <property type="project" value="InterPro"/>
</dbReference>
<proteinExistence type="inferred from homology"/>
<name>A0AAX3EP06_PAEUR</name>
<dbReference type="InterPro" id="IPR001126">
    <property type="entry name" value="UmuC"/>
</dbReference>
<dbReference type="Gene3D" id="3.30.70.270">
    <property type="match status" value="1"/>
</dbReference>
<evidence type="ECO:0000313" key="9">
    <source>
        <dbReference type="Proteomes" id="UP001163293"/>
    </source>
</evidence>
<dbReference type="InterPro" id="IPR050116">
    <property type="entry name" value="DNA_polymerase-Y"/>
</dbReference>
<feature type="domain" description="UmuC" evidence="7">
    <location>
        <begin position="11"/>
        <end position="197"/>
    </location>
</feature>
<organism evidence="8 9">
    <name type="scientific">Paenarthrobacter ureafaciens</name>
    <dbReference type="NCBI Taxonomy" id="37931"/>
    <lineage>
        <taxon>Bacteria</taxon>
        <taxon>Bacillati</taxon>
        <taxon>Actinomycetota</taxon>
        <taxon>Actinomycetes</taxon>
        <taxon>Micrococcales</taxon>
        <taxon>Micrococcaceae</taxon>
        <taxon>Paenarthrobacter</taxon>
    </lineage>
</organism>
<evidence type="ECO:0000259" key="7">
    <source>
        <dbReference type="PROSITE" id="PS50173"/>
    </source>
</evidence>
<dbReference type="SUPFAM" id="SSF100879">
    <property type="entry name" value="Lesion bypass DNA polymerase (Y-family), little finger domain"/>
    <property type="match status" value="1"/>
</dbReference>
<dbReference type="GO" id="GO:0006281">
    <property type="term" value="P:DNA repair"/>
    <property type="evidence" value="ECO:0007669"/>
    <property type="project" value="UniProtKB-KW"/>
</dbReference>
<evidence type="ECO:0000256" key="2">
    <source>
        <dbReference type="ARBA" id="ARBA00022763"/>
    </source>
</evidence>
<accession>A0AAX3EP06</accession>
<dbReference type="InterPro" id="IPR036775">
    <property type="entry name" value="DNA_pol_Y-fam_lit_finger_sf"/>
</dbReference>
<dbReference type="GO" id="GO:0005829">
    <property type="term" value="C:cytosol"/>
    <property type="evidence" value="ECO:0007669"/>
    <property type="project" value="TreeGrafter"/>
</dbReference>
<comment type="similarity">
    <text evidence="1">Belongs to the DNA polymerase type-Y family.</text>
</comment>
<evidence type="ECO:0000256" key="4">
    <source>
        <dbReference type="ARBA" id="ARBA00023204"/>
    </source>
</evidence>
<reference evidence="8" key="1">
    <citation type="submission" date="2022-07" db="EMBL/GenBank/DDBJ databases">
        <authorList>
            <person name="Wu T."/>
        </authorList>
    </citation>
    <scope>NUCLEOTIDE SEQUENCE</scope>
    <source>
        <strain evidence="8">SD-1</strain>
    </source>
</reference>
<dbReference type="InterPro" id="IPR043502">
    <property type="entry name" value="DNA/RNA_pol_sf"/>
</dbReference>
<dbReference type="RefSeq" id="WP_069695084.1">
    <property type="nucleotide sequence ID" value="NZ_CP043010.1"/>
</dbReference>
<dbReference type="InterPro" id="IPR025188">
    <property type="entry name" value="DUF4113"/>
</dbReference>
<dbReference type="PROSITE" id="PS50173">
    <property type="entry name" value="UMUC"/>
    <property type="match status" value="1"/>
</dbReference>
<evidence type="ECO:0000256" key="1">
    <source>
        <dbReference type="ARBA" id="ARBA00010945"/>
    </source>
</evidence>
<gene>
    <name evidence="8" type="ORF">NL394_13410</name>
</gene>
<dbReference type="PANTHER" id="PTHR11076">
    <property type="entry name" value="DNA REPAIR POLYMERASE UMUC / TRANSFERASE FAMILY MEMBER"/>
    <property type="match status" value="1"/>
</dbReference>
<keyword evidence="3" id="KW-0741">SOS mutagenesis</keyword>
<dbReference type="Gene3D" id="3.40.1170.60">
    <property type="match status" value="1"/>
</dbReference>
<evidence type="ECO:0000256" key="5">
    <source>
        <dbReference type="ARBA" id="ARBA00023236"/>
    </source>
</evidence>
<comment type="function">
    <text evidence="6">Poorly processive, error-prone DNA polymerase involved in untargeted mutagenesis. Copies undamaged DNA at stalled replication forks, which arise in vivo from mismatched or misaligned primer ends. These misaligned primers can be extended by PolIV. Exhibits no 3'-5' exonuclease (proofreading) activity. May be involved in translesional synthesis, in conjunction with the beta clamp from PolIII.</text>
</comment>
<evidence type="ECO:0000256" key="3">
    <source>
        <dbReference type="ARBA" id="ARBA00023199"/>
    </source>
</evidence>
<dbReference type="PANTHER" id="PTHR11076:SF34">
    <property type="entry name" value="PROTEIN UMUC"/>
    <property type="match status" value="1"/>
</dbReference>
<dbReference type="Proteomes" id="UP001163293">
    <property type="component" value="Chromosome"/>
</dbReference>
<dbReference type="Pfam" id="PF00817">
    <property type="entry name" value="IMS"/>
    <property type="match status" value="1"/>
</dbReference>
<dbReference type="SUPFAM" id="SSF56672">
    <property type="entry name" value="DNA/RNA polymerases"/>
    <property type="match status" value="1"/>
</dbReference>
<keyword evidence="9" id="KW-1185">Reference proteome</keyword>
<dbReference type="Gene3D" id="3.30.1490.100">
    <property type="entry name" value="DNA polymerase, Y-family, little finger domain"/>
    <property type="match status" value="1"/>
</dbReference>
<keyword evidence="4" id="KW-0234">DNA repair</keyword>
<dbReference type="AlphaFoldDB" id="A0AAX3EP06"/>
<dbReference type="InterPro" id="IPR043128">
    <property type="entry name" value="Rev_trsase/Diguanyl_cyclase"/>
</dbReference>
<evidence type="ECO:0000256" key="6">
    <source>
        <dbReference type="ARBA" id="ARBA00025589"/>
    </source>
</evidence>
<dbReference type="Pfam" id="PF11799">
    <property type="entry name" value="IMS_C"/>
    <property type="match status" value="1"/>
</dbReference>
<dbReference type="InterPro" id="IPR017961">
    <property type="entry name" value="DNA_pol_Y-fam_little_finger"/>
</dbReference>